<evidence type="ECO:0000313" key="2">
    <source>
        <dbReference type="Proteomes" id="UP001161325"/>
    </source>
</evidence>
<comment type="caution">
    <text evidence="1">The sequence shown here is derived from an EMBL/GenBank/DDBJ whole genome shotgun (WGS) entry which is preliminary data.</text>
</comment>
<name>A0AA37PZY4_9BACT</name>
<proteinExistence type="predicted"/>
<protein>
    <submittedName>
        <fullName evidence="1">Uncharacterized protein</fullName>
    </submittedName>
</protein>
<gene>
    <name evidence="1" type="ORF">rosag_04570</name>
</gene>
<dbReference type="AlphaFoldDB" id="A0AA37PZY4"/>
<dbReference type="RefSeq" id="WP_284348390.1">
    <property type="nucleotide sequence ID" value="NZ_BRXS01000001.1"/>
</dbReference>
<evidence type="ECO:0000313" key="1">
    <source>
        <dbReference type="EMBL" id="GLC23944.1"/>
    </source>
</evidence>
<dbReference type="Proteomes" id="UP001161325">
    <property type="component" value="Unassembled WGS sequence"/>
</dbReference>
<reference evidence="1" key="1">
    <citation type="submission" date="2022-08" db="EMBL/GenBank/DDBJ databases">
        <title>Draft genome sequencing of Roseisolibacter agri AW1220.</title>
        <authorList>
            <person name="Tobiishi Y."/>
            <person name="Tonouchi A."/>
        </authorList>
    </citation>
    <scope>NUCLEOTIDE SEQUENCE</scope>
    <source>
        <strain evidence="1">AW1220</strain>
    </source>
</reference>
<sequence length="51" mass="5538">MPSTTIAQPARREPRLALALFLTLPLLLALGMRQWHVAPGAAPTPVVTHVR</sequence>
<keyword evidence="2" id="KW-1185">Reference proteome</keyword>
<accession>A0AA37PZY4</accession>
<dbReference type="EMBL" id="BRXS01000001">
    <property type="protein sequence ID" value="GLC23944.1"/>
    <property type="molecule type" value="Genomic_DNA"/>
</dbReference>
<organism evidence="1 2">
    <name type="scientific">Roseisolibacter agri</name>
    <dbReference type="NCBI Taxonomy" id="2014610"/>
    <lineage>
        <taxon>Bacteria</taxon>
        <taxon>Pseudomonadati</taxon>
        <taxon>Gemmatimonadota</taxon>
        <taxon>Gemmatimonadia</taxon>
        <taxon>Gemmatimonadales</taxon>
        <taxon>Gemmatimonadaceae</taxon>
        <taxon>Roseisolibacter</taxon>
    </lineage>
</organism>